<dbReference type="EMBL" id="BOOP01000007">
    <property type="protein sequence ID" value="GII36862.1"/>
    <property type="molecule type" value="Genomic_DNA"/>
</dbReference>
<evidence type="ECO:0000313" key="1">
    <source>
        <dbReference type="EMBL" id="GII36862.1"/>
    </source>
</evidence>
<dbReference type="AlphaFoldDB" id="A0A8J3XD42"/>
<dbReference type="RefSeq" id="WP_204072580.1">
    <property type="nucleotide sequence ID" value="NZ_BAABHI010000018.1"/>
</dbReference>
<gene>
    <name evidence="1" type="ORF">Pph01_18650</name>
</gene>
<reference evidence="1 2" key="1">
    <citation type="submission" date="2021-01" db="EMBL/GenBank/DDBJ databases">
        <title>Whole genome shotgun sequence of Planotetraspora phitsanulokensis NBRC 104273.</title>
        <authorList>
            <person name="Komaki H."/>
            <person name="Tamura T."/>
        </authorList>
    </citation>
    <scope>NUCLEOTIDE SEQUENCE [LARGE SCALE GENOMIC DNA]</scope>
    <source>
        <strain evidence="1 2">NBRC 104273</strain>
    </source>
</reference>
<name>A0A8J3XD42_9ACTN</name>
<organism evidence="1 2">
    <name type="scientific">Planotetraspora phitsanulokensis</name>
    <dbReference type="NCBI Taxonomy" id="575192"/>
    <lineage>
        <taxon>Bacteria</taxon>
        <taxon>Bacillati</taxon>
        <taxon>Actinomycetota</taxon>
        <taxon>Actinomycetes</taxon>
        <taxon>Streptosporangiales</taxon>
        <taxon>Streptosporangiaceae</taxon>
        <taxon>Planotetraspora</taxon>
    </lineage>
</organism>
<sequence length="73" mass="7558">MGDLLGAIISLAALAVLAVLALLAISAAVLVALGALAATTKRERYVPEPYVGDLVSEREGIRGPGHPDNPPRW</sequence>
<proteinExistence type="predicted"/>
<keyword evidence="2" id="KW-1185">Reference proteome</keyword>
<protein>
    <submittedName>
        <fullName evidence="1">Uncharacterized protein</fullName>
    </submittedName>
</protein>
<dbReference type="Proteomes" id="UP000622547">
    <property type="component" value="Unassembled WGS sequence"/>
</dbReference>
<evidence type="ECO:0000313" key="2">
    <source>
        <dbReference type="Proteomes" id="UP000622547"/>
    </source>
</evidence>
<accession>A0A8J3XD42</accession>
<comment type="caution">
    <text evidence="1">The sequence shown here is derived from an EMBL/GenBank/DDBJ whole genome shotgun (WGS) entry which is preliminary data.</text>
</comment>